<feature type="region of interest" description="Disordered" evidence="1">
    <location>
        <begin position="1"/>
        <end position="25"/>
    </location>
</feature>
<dbReference type="EMBL" id="OE181814">
    <property type="protein sequence ID" value="CAD7573763.1"/>
    <property type="molecule type" value="Genomic_DNA"/>
</dbReference>
<organism evidence="2">
    <name type="scientific">Timema californicum</name>
    <name type="common">California timema</name>
    <name type="synonym">Walking stick</name>
    <dbReference type="NCBI Taxonomy" id="61474"/>
    <lineage>
        <taxon>Eukaryota</taxon>
        <taxon>Metazoa</taxon>
        <taxon>Ecdysozoa</taxon>
        <taxon>Arthropoda</taxon>
        <taxon>Hexapoda</taxon>
        <taxon>Insecta</taxon>
        <taxon>Pterygota</taxon>
        <taxon>Neoptera</taxon>
        <taxon>Polyneoptera</taxon>
        <taxon>Phasmatodea</taxon>
        <taxon>Timematodea</taxon>
        <taxon>Timematoidea</taxon>
        <taxon>Timematidae</taxon>
        <taxon>Timema</taxon>
    </lineage>
</organism>
<gene>
    <name evidence="2" type="ORF">TCMB3V08_LOCUS6389</name>
</gene>
<proteinExistence type="predicted"/>
<accession>A0A7R9P8J1</accession>
<name>A0A7R9P8J1_TIMCA</name>
<dbReference type="AlphaFoldDB" id="A0A7R9P8J1"/>
<evidence type="ECO:0000313" key="2">
    <source>
        <dbReference type="EMBL" id="CAD7573763.1"/>
    </source>
</evidence>
<evidence type="ECO:0000256" key="1">
    <source>
        <dbReference type="SAM" id="MobiDB-lite"/>
    </source>
</evidence>
<sequence length="265" mass="29166">MNPHLHGGRVENHLGKTTPVHPTEIRTSISPSSAVELNTTSTLANYAPEAATSALAKYNKLTEGVSTPGRNEARPRVRPAKKMERIVPLPPSRSFAKLLRASICASNFTSPLVCNVLQPSLPSIRPPFLRIIFHINTSGTGISDTFTASPNRTVSSLLVVFTRAAVTMMDRDEYPREAQGGRGKDILDEMRAHSSLCQQPLNNWCTSNNFEKKTETPWKSGSTRHQYEVIQAYADCPNRPTNNPMRSSLPIHQISGMTCLDDVST</sequence>
<reference evidence="2" key="1">
    <citation type="submission" date="2020-11" db="EMBL/GenBank/DDBJ databases">
        <authorList>
            <person name="Tran Van P."/>
        </authorList>
    </citation>
    <scope>NUCLEOTIDE SEQUENCE</scope>
</reference>
<protein>
    <submittedName>
        <fullName evidence="2">(California timema) hypothetical protein</fullName>
    </submittedName>
</protein>